<dbReference type="GO" id="GO:0016114">
    <property type="term" value="P:terpenoid biosynthetic process"/>
    <property type="evidence" value="ECO:0007669"/>
    <property type="project" value="UniProtKB-UniRule"/>
</dbReference>
<evidence type="ECO:0000256" key="1">
    <source>
        <dbReference type="ARBA" id="ARBA00009684"/>
    </source>
</evidence>
<dbReference type="Pfam" id="PF00288">
    <property type="entry name" value="GHMP_kinases_N"/>
    <property type="match status" value="1"/>
</dbReference>
<keyword evidence="6 9" id="KW-0418">Kinase</keyword>
<evidence type="ECO:0000256" key="3">
    <source>
        <dbReference type="ARBA" id="ARBA00017473"/>
    </source>
</evidence>
<dbReference type="UniPathway" id="UPA00056">
    <property type="reaction ID" value="UER00094"/>
</dbReference>
<dbReference type="SUPFAM" id="SSF54211">
    <property type="entry name" value="Ribosomal protein S5 domain 2-like"/>
    <property type="match status" value="1"/>
</dbReference>
<feature type="active site" evidence="9">
    <location>
        <position position="141"/>
    </location>
</feature>
<dbReference type="InterPro" id="IPR004424">
    <property type="entry name" value="IspE"/>
</dbReference>
<evidence type="ECO:0000256" key="6">
    <source>
        <dbReference type="ARBA" id="ARBA00022777"/>
    </source>
</evidence>
<evidence type="ECO:0000313" key="13">
    <source>
        <dbReference type="Proteomes" id="UP000185557"/>
    </source>
</evidence>
<protein>
    <recommendedName>
        <fullName evidence="3 9">4-diphosphocytidyl-2-C-methyl-D-erythritol kinase</fullName>
        <shortName evidence="9">CMK</shortName>
        <ecNumber evidence="2 9">2.7.1.148</ecNumber>
    </recommendedName>
    <alternativeName>
        <fullName evidence="8 9">4-(cytidine-5'-diphospho)-2-C-methyl-D-erythritol kinase</fullName>
    </alternativeName>
</protein>
<keyword evidence="4 9" id="KW-0808">Transferase</keyword>
<dbReference type="PANTHER" id="PTHR43527:SF2">
    <property type="entry name" value="4-DIPHOSPHOCYTIDYL-2-C-METHYL-D-ERYTHRITOL KINASE, CHLOROPLASTIC"/>
    <property type="match status" value="1"/>
</dbReference>
<dbReference type="NCBIfam" id="TIGR00154">
    <property type="entry name" value="ispE"/>
    <property type="match status" value="1"/>
</dbReference>
<evidence type="ECO:0000313" key="12">
    <source>
        <dbReference type="EMBL" id="OKH45421.1"/>
    </source>
</evidence>
<sequence length="314" mass="33350">MRSYTLLAAAKINLYLEIVGSRPDGFHELIMVMQSVSLCDRITVRSIGVDEIRVRCDHPLVPADETNLAYKAAALVMSQYPGAMAKLGGVEITIEKQIPVGAGLAGGSSNAAAVLVGLDLLWNLGLTQSELQELGAELGSDIPFCVSGGTAIATGRGEQLDALPGIDNLHLVIAKYESEFVSTPWAYKTYRAEYGDTYVTDAKGWQERQAQVRSGEMVRAVARRDAIAVGQHLCNDFEKIVLEAHPKTAALKATMADLGGLGTLMSGSGPSVFTLAGSEAEAKELATKLRTALPDSDLGVWTAQFLPSGVQLVS</sequence>
<dbReference type="RefSeq" id="WP_073610229.1">
    <property type="nucleotide sequence ID" value="NZ_MRCG01000017.1"/>
</dbReference>
<evidence type="ECO:0000256" key="9">
    <source>
        <dbReference type="HAMAP-Rule" id="MF_00061"/>
    </source>
</evidence>
<keyword evidence="7 9" id="KW-0067">ATP-binding</keyword>
<dbReference type="InterPro" id="IPR036554">
    <property type="entry name" value="GHMP_kinase_C_sf"/>
</dbReference>
<evidence type="ECO:0000259" key="10">
    <source>
        <dbReference type="Pfam" id="PF00288"/>
    </source>
</evidence>
<dbReference type="InterPro" id="IPR020568">
    <property type="entry name" value="Ribosomal_Su5_D2-typ_SF"/>
</dbReference>
<feature type="domain" description="GHMP kinase C-terminal" evidence="11">
    <location>
        <begin position="217"/>
        <end position="294"/>
    </location>
</feature>
<name>A0A1U7J145_9CYAN</name>
<feature type="active site" evidence="9">
    <location>
        <position position="11"/>
    </location>
</feature>
<evidence type="ECO:0000256" key="4">
    <source>
        <dbReference type="ARBA" id="ARBA00022679"/>
    </source>
</evidence>
<proteinExistence type="inferred from homology"/>
<dbReference type="EMBL" id="MRCG01000017">
    <property type="protein sequence ID" value="OKH45421.1"/>
    <property type="molecule type" value="Genomic_DNA"/>
</dbReference>
<evidence type="ECO:0000256" key="2">
    <source>
        <dbReference type="ARBA" id="ARBA00012052"/>
    </source>
</evidence>
<dbReference type="OrthoDB" id="9809438at2"/>
<dbReference type="GO" id="GO:0050515">
    <property type="term" value="F:4-(cytidine 5'-diphospho)-2-C-methyl-D-erythritol kinase activity"/>
    <property type="evidence" value="ECO:0007669"/>
    <property type="project" value="UniProtKB-UniRule"/>
</dbReference>
<organism evidence="12 13">
    <name type="scientific">Phormidium tenue NIES-30</name>
    <dbReference type="NCBI Taxonomy" id="549789"/>
    <lineage>
        <taxon>Bacteria</taxon>
        <taxon>Bacillati</taxon>
        <taxon>Cyanobacteriota</taxon>
        <taxon>Cyanophyceae</taxon>
        <taxon>Oscillatoriophycideae</taxon>
        <taxon>Oscillatoriales</taxon>
        <taxon>Oscillatoriaceae</taxon>
        <taxon>Phormidium</taxon>
    </lineage>
</organism>
<comment type="catalytic activity">
    <reaction evidence="9">
        <text>4-CDP-2-C-methyl-D-erythritol + ATP = 4-CDP-2-C-methyl-D-erythritol 2-phosphate + ADP + H(+)</text>
        <dbReference type="Rhea" id="RHEA:18437"/>
        <dbReference type="ChEBI" id="CHEBI:15378"/>
        <dbReference type="ChEBI" id="CHEBI:30616"/>
        <dbReference type="ChEBI" id="CHEBI:57823"/>
        <dbReference type="ChEBI" id="CHEBI:57919"/>
        <dbReference type="ChEBI" id="CHEBI:456216"/>
        <dbReference type="EC" id="2.7.1.148"/>
    </reaction>
</comment>
<dbReference type="Gene3D" id="3.30.70.890">
    <property type="entry name" value="GHMP kinase, C-terminal domain"/>
    <property type="match status" value="1"/>
</dbReference>
<keyword evidence="13" id="KW-1185">Reference proteome</keyword>
<dbReference type="STRING" id="549789.NIES30_20050"/>
<keyword evidence="5 9" id="KW-0547">Nucleotide-binding</keyword>
<dbReference type="InterPro" id="IPR014721">
    <property type="entry name" value="Ribsml_uS5_D2-typ_fold_subgr"/>
</dbReference>
<dbReference type="Proteomes" id="UP000185557">
    <property type="component" value="Unassembled WGS sequence"/>
</dbReference>
<dbReference type="InterPro" id="IPR013750">
    <property type="entry name" value="GHMP_kinase_C_dom"/>
</dbReference>
<dbReference type="Pfam" id="PF08544">
    <property type="entry name" value="GHMP_kinases_C"/>
    <property type="match status" value="1"/>
</dbReference>
<feature type="domain" description="GHMP kinase N-terminal" evidence="10">
    <location>
        <begin position="67"/>
        <end position="149"/>
    </location>
</feature>
<comment type="function">
    <text evidence="9">Catalyzes the phosphorylation of the position 2 hydroxy group of 4-diphosphocytidyl-2C-methyl-D-erythritol.</text>
</comment>
<accession>A0A1U7J145</accession>
<dbReference type="GO" id="GO:0005524">
    <property type="term" value="F:ATP binding"/>
    <property type="evidence" value="ECO:0007669"/>
    <property type="project" value="UniProtKB-UniRule"/>
</dbReference>
<comment type="caution">
    <text evidence="12">The sequence shown here is derived from an EMBL/GenBank/DDBJ whole genome shotgun (WGS) entry which is preliminary data.</text>
</comment>
<dbReference type="PIRSF" id="PIRSF010376">
    <property type="entry name" value="IspE"/>
    <property type="match status" value="1"/>
</dbReference>
<comment type="similarity">
    <text evidence="1 9">Belongs to the GHMP kinase family. IspE subfamily.</text>
</comment>
<comment type="pathway">
    <text evidence="9">Isoprenoid biosynthesis; isopentenyl diphosphate biosynthesis via DXP pathway; isopentenyl diphosphate from 1-deoxy-D-xylulose 5-phosphate: step 3/6.</text>
</comment>
<dbReference type="PANTHER" id="PTHR43527">
    <property type="entry name" value="4-DIPHOSPHOCYTIDYL-2-C-METHYL-D-ERYTHRITOL KINASE, CHLOROPLASTIC"/>
    <property type="match status" value="1"/>
</dbReference>
<dbReference type="InterPro" id="IPR006204">
    <property type="entry name" value="GHMP_kinase_N_dom"/>
</dbReference>
<dbReference type="AlphaFoldDB" id="A0A1U7J145"/>
<reference evidence="12 13" key="1">
    <citation type="submission" date="2016-11" db="EMBL/GenBank/DDBJ databases">
        <title>Draft Genome Sequences of Nine Cyanobacterial Strains from Diverse Habitats.</title>
        <authorList>
            <person name="Zhu T."/>
            <person name="Hou S."/>
            <person name="Lu X."/>
            <person name="Hess W.R."/>
        </authorList>
    </citation>
    <scope>NUCLEOTIDE SEQUENCE [LARGE SCALE GENOMIC DNA]</scope>
    <source>
        <strain evidence="12 13">NIES-30</strain>
    </source>
</reference>
<keyword evidence="9" id="KW-0414">Isoprene biosynthesis</keyword>
<evidence type="ECO:0000256" key="5">
    <source>
        <dbReference type="ARBA" id="ARBA00022741"/>
    </source>
</evidence>
<dbReference type="EC" id="2.7.1.148" evidence="2 9"/>
<feature type="binding site" evidence="9">
    <location>
        <begin position="99"/>
        <end position="109"/>
    </location>
    <ligand>
        <name>ATP</name>
        <dbReference type="ChEBI" id="CHEBI:30616"/>
    </ligand>
</feature>
<dbReference type="HAMAP" id="MF_00061">
    <property type="entry name" value="IspE"/>
    <property type="match status" value="1"/>
</dbReference>
<evidence type="ECO:0000259" key="11">
    <source>
        <dbReference type="Pfam" id="PF08544"/>
    </source>
</evidence>
<evidence type="ECO:0000256" key="8">
    <source>
        <dbReference type="ARBA" id="ARBA00032554"/>
    </source>
</evidence>
<evidence type="ECO:0000256" key="7">
    <source>
        <dbReference type="ARBA" id="ARBA00022840"/>
    </source>
</evidence>
<dbReference type="GO" id="GO:0019288">
    <property type="term" value="P:isopentenyl diphosphate biosynthetic process, methylerythritol 4-phosphate pathway"/>
    <property type="evidence" value="ECO:0007669"/>
    <property type="project" value="UniProtKB-UniRule"/>
</dbReference>
<dbReference type="Gene3D" id="3.30.230.10">
    <property type="match status" value="1"/>
</dbReference>
<gene>
    <name evidence="9" type="primary">ispE</name>
    <name evidence="12" type="ORF">NIES30_20050</name>
</gene>
<dbReference type="SUPFAM" id="SSF55060">
    <property type="entry name" value="GHMP Kinase, C-terminal domain"/>
    <property type="match status" value="1"/>
</dbReference>